<dbReference type="Proteomes" id="UP001205919">
    <property type="component" value="Unassembled WGS sequence"/>
</dbReference>
<dbReference type="Pfam" id="PF00005">
    <property type="entry name" value="ABC_tran"/>
    <property type="match status" value="1"/>
</dbReference>
<dbReference type="InterPro" id="IPR015854">
    <property type="entry name" value="ABC_transpr_LolD-like"/>
</dbReference>
<dbReference type="InterPro" id="IPR015856">
    <property type="entry name" value="ABC_transpr_CbiO/EcfA_su"/>
</dbReference>
<dbReference type="GO" id="GO:0022857">
    <property type="term" value="F:transmembrane transporter activity"/>
    <property type="evidence" value="ECO:0007669"/>
    <property type="project" value="TreeGrafter"/>
</dbReference>
<keyword evidence="2" id="KW-0547">Nucleotide-binding</keyword>
<dbReference type="InterPro" id="IPR003593">
    <property type="entry name" value="AAA+_ATPase"/>
</dbReference>
<dbReference type="EMBL" id="JANFYT010000013">
    <property type="protein sequence ID" value="MCQ4814297.1"/>
    <property type="molecule type" value="Genomic_DNA"/>
</dbReference>
<dbReference type="AlphaFoldDB" id="A0AAW5K7K8"/>
<evidence type="ECO:0000256" key="1">
    <source>
        <dbReference type="ARBA" id="ARBA00022448"/>
    </source>
</evidence>
<protein>
    <submittedName>
        <fullName evidence="5">Energy-coupling factor ABC transporter ATP-binding protein</fullName>
    </submittedName>
</protein>
<dbReference type="PANTHER" id="PTHR24220">
    <property type="entry name" value="IMPORT ATP-BINDING PROTEIN"/>
    <property type="match status" value="1"/>
</dbReference>
<dbReference type="SUPFAM" id="SSF52540">
    <property type="entry name" value="P-loop containing nucleoside triphosphate hydrolases"/>
    <property type="match status" value="1"/>
</dbReference>
<dbReference type="Gene3D" id="3.40.50.300">
    <property type="entry name" value="P-loop containing nucleotide triphosphate hydrolases"/>
    <property type="match status" value="1"/>
</dbReference>
<evidence type="ECO:0000256" key="2">
    <source>
        <dbReference type="ARBA" id="ARBA00022741"/>
    </source>
</evidence>
<dbReference type="SMART" id="SM00382">
    <property type="entry name" value="AAA"/>
    <property type="match status" value="1"/>
</dbReference>
<proteinExistence type="predicted"/>
<evidence type="ECO:0000256" key="3">
    <source>
        <dbReference type="ARBA" id="ARBA00022840"/>
    </source>
</evidence>
<dbReference type="RefSeq" id="WP_034444266.1">
    <property type="nucleotide sequence ID" value="NZ_CAJLEK010000196.1"/>
</dbReference>
<evidence type="ECO:0000313" key="5">
    <source>
        <dbReference type="EMBL" id="MCQ4814297.1"/>
    </source>
</evidence>
<organism evidence="5 6">
    <name type="scientific">Cloacibacillus evryensis</name>
    <dbReference type="NCBI Taxonomy" id="508460"/>
    <lineage>
        <taxon>Bacteria</taxon>
        <taxon>Thermotogati</taxon>
        <taxon>Synergistota</taxon>
        <taxon>Synergistia</taxon>
        <taxon>Synergistales</taxon>
        <taxon>Synergistaceae</taxon>
        <taxon>Cloacibacillus</taxon>
    </lineage>
</organism>
<dbReference type="PROSITE" id="PS50893">
    <property type="entry name" value="ABC_TRANSPORTER_2"/>
    <property type="match status" value="1"/>
</dbReference>
<dbReference type="GO" id="GO:0005886">
    <property type="term" value="C:plasma membrane"/>
    <property type="evidence" value="ECO:0007669"/>
    <property type="project" value="TreeGrafter"/>
</dbReference>
<name>A0AAW5K7K8_9BACT</name>
<comment type="caution">
    <text evidence="5">The sequence shown here is derived from an EMBL/GenBank/DDBJ whole genome shotgun (WGS) entry which is preliminary data.</text>
</comment>
<dbReference type="SUPFAM" id="SSF50331">
    <property type="entry name" value="MOP-like"/>
    <property type="match status" value="1"/>
</dbReference>
<keyword evidence="1" id="KW-0813">Transport</keyword>
<dbReference type="GO" id="GO:0016887">
    <property type="term" value="F:ATP hydrolysis activity"/>
    <property type="evidence" value="ECO:0007669"/>
    <property type="project" value="InterPro"/>
</dbReference>
<dbReference type="PANTHER" id="PTHR24220:SF612">
    <property type="entry name" value="FE(3+) IONS IMPORT ATP-BINDING PROTEIN FBPC"/>
    <property type="match status" value="1"/>
</dbReference>
<dbReference type="GeneID" id="95757933"/>
<dbReference type="InterPro" id="IPR003439">
    <property type="entry name" value="ABC_transporter-like_ATP-bd"/>
</dbReference>
<gene>
    <name evidence="5" type="ORF">NE630_07615</name>
</gene>
<keyword evidence="3 5" id="KW-0067">ATP-binding</keyword>
<dbReference type="InterPro" id="IPR008995">
    <property type="entry name" value="Mo/tungstate-bd_C_term_dom"/>
</dbReference>
<dbReference type="CDD" id="cd03225">
    <property type="entry name" value="ABC_cobalt_CbiO_domain1"/>
    <property type="match status" value="1"/>
</dbReference>
<feature type="domain" description="ABC transporter" evidence="4">
    <location>
        <begin position="6"/>
        <end position="238"/>
    </location>
</feature>
<dbReference type="GO" id="GO:0005524">
    <property type="term" value="F:ATP binding"/>
    <property type="evidence" value="ECO:0007669"/>
    <property type="project" value="UniProtKB-KW"/>
</dbReference>
<accession>A0AAW5K7K8</accession>
<keyword evidence="6" id="KW-1185">Reference proteome</keyword>
<evidence type="ECO:0000259" key="4">
    <source>
        <dbReference type="PROSITE" id="PS50893"/>
    </source>
</evidence>
<dbReference type="InterPro" id="IPR027417">
    <property type="entry name" value="P-loop_NTPase"/>
</dbReference>
<reference evidence="5 6" key="1">
    <citation type="submission" date="2022-06" db="EMBL/GenBank/DDBJ databases">
        <title>Isolation of gut microbiota from human fecal samples.</title>
        <authorList>
            <person name="Pamer E.G."/>
            <person name="Barat B."/>
            <person name="Waligurski E."/>
            <person name="Medina S."/>
            <person name="Paddock L."/>
            <person name="Mostad J."/>
        </authorList>
    </citation>
    <scope>NUCLEOTIDE SEQUENCE [LARGE SCALE GENOMIC DNA]</scope>
    <source>
        <strain evidence="5 6">DFI.9.90</strain>
    </source>
</reference>
<sequence>MSSPLYEIHDLKQSYGKGQPALDIAELSIRSSGITGLVGPNGSGKSTLLKVLSFLIPYKSGRIIFDGRPAEGREEAIRREVTYMLQDSYLLNRSVYENIAYGLKLRGNIPDIKVRVNESLIQVGLDPEKFAKRAWYQLSGGEAQRVALAARLALRPRVLLLDEPTANVDEASAQLVMEAAVSAAKEYGAAVIVATHDLAWLYEMSTDIVSLYRGQVVGSGAENLLQGKWNNSGGCMVREFTDGQAVFAYPPQTVRANAAMINPADVRIAAGRPRTAHEVNVIGGRIVQMTLERATGSVLVSTEVGGNVIKTRVEAAELDRLGLFPSQEVYLTFPYSAVRWIL</sequence>
<evidence type="ECO:0000313" key="6">
    <source>
        <dbReference type="Proteomes" id="UP001205919"/>
    </source>
</evidence>